<dbReference type="Pfam" id="PF21989">
    <property type="entry name" value="RA_2"/>
    <property type="match status" value="2"/>
</dbReference>
<dbReference type="InterPro" id="IPR011993">
    <property type="entry name" value="PH-like_dom_sf"/>
</dbReference>
<evidence type="ECO:0000256" key="3">
    <source>
        <dbReference type="ARBA" id="ARBA00022443"/>
    </source>
</evidence>
<gene>
    <name evidence="20" type="primary">MYO7B</name>
    <name evidence="20" type="synonym">LOC115591964</name>
</gene>
<dbReference type="SMART" id="SM00295">
    <property type="entry name" value="B41"/>
    <property type="match status" value="2"/>
</dbReference>
<name>A0A671UNE5_SPAAU</name>
<dbReference type="InterPro" id="IPR036028">
    <property type="entry name" value="SH3-like_dom_sf"/>
</dbReference>
<keyword evidence="6 12" id="KW-0547">Nucleotide-binding</keyword>
<dbReference type="CDD" id="cd23767">
    <property type="entry name" value="IQCD"/>
    <property type="match status" value="2"/>
</dbReference>
<keyword evidence="21" id="KW-1185">Reference proteome</keyword>
<accession>A0A671UNE5</accession>
<dbReference type="InterPro" id="IPR041793">
    <property type="entry name" value="MyoVII_FERM_C1"/>
</dbReference>
<dbReference type="GO" id="GO:0016459">
    <property type="term" value="C:myosin complex"/>
    <property type="evidence" value="ECO:0007669"/>
    <property type="project" value="UniProtKB-KW"/>
</dbReference>
<dbReference type="SUPFAM" id="SSF50044">
    <property type="entry name" value="SH3-domain"/>
    <property type="match status" value="1"/>
</dbReference>
<dbReference type="Pfam" id="PF00612">
    <property type="entry name" value="IQ"/>
    <property type="match status" value="4"/>
</dbReference>
<dbReference type="PROSITE" id="PS50002">
    <property type="entry name" value="SH3"/>
    <property type="match status" value="1"/>
</dbReference>
<dbReference type="Gene3D" id="3.10.20.90">
    <property type="entry name" value="Phosphatidylinositol 3-kinase Catalytic Subunit, Chain A, domain 1"/>
    <property type="match status" value="2"/>
</dbReference>
<keyword evidence="3 11" id="KW-0728">SH3 domain</keyword>
<dbReference type="Gene3D" id="1.20.58.530">
    <property type="match status" value="1"/>
</dbReference>
<evidence type="ECO:0000259" key="19">
    <source>
        <dbReference type="PROSITE" id="PS51456"/>
    </source>
</evidence>
<keyword evidence="10 12" id="KW-0009">Actin-binding</keyword>
<keyword evidence="14" id="KW-0812">Transmembrane</keyword>
<dbReference type="InterPro" id="IPR038185">
    <property type="entry name" value="MyTH4_dom_sf"/>
</dbReference>
<dbReference type="Gene3D" id="1.10.10.820">
    <property type="match status" value="1"/>
</dbReference>
<feature type="binding site" evidence="12">
    <location>
        <begin position="128"/>
        <end position="135"/>
    </location>
    <ligand>
        <name>ATP</name>
        <dbReference type="ChEBI" id="CHEBI:30616"/>
    </ligand>
</feature>
<dbReference type="CDD" id="cd01381">
    <property type="entry name" value="MYSc_Myo7"/>
    <property type="match status" value="1"/>
</dbReference>
<dbReference type="InterPro" id="IPR000857">
    <property type="entry name" value="MyTH4_dom"/>
</dbReference>
<feature type="coiled-coil region" evidence="13">
    <location>
        <begin position="855"/>
        <end position="882"/>
    </location>
</feature>
<evidence type="ECO:0000256" key="6">
    <source>
        <dbReference type="ARBA" id="ARBA00022741"/>
    </source>
</evidence>
<dbReference type="InterPro" id="IPR000048">
    <property type="entry name" value="IQ_motif_EF-hand-BS"/>
</dbReference>
<dbReference type="SUPFAM" id="SSF54236">
    <property type="entry name" value="Ubiquitin-like"/>
    <property type="match status" value="2"/>
</dbReference>
<dbReference type="InterPro" id="IPR006020">
    <property type="entry name" value="PTB/PI_dom"/>
</dbReference>
<dbReference type="PROSITE" id="PS51456">
    <property type="entry name" value="MYOSIN_MOTOR"/>
    <property type="match status" value="1"/>
</dbReference>
<keyword evidence="14" id="KW-1133">Transmembrane helix</keyword>
<feature type="domain" description="MyTH4" evidence="18">
    <location>
        <begin position="963"/>
        <end position="1185"/>
    </location>
</feature>
<dbReference type="Pfam" id="PF21998">
    <property type="entry name" value="FERM_C1_MyoVII"/>
    <property type="match status" value="1"/>
</dbReference>
<dbReference type="Ensembl" id="ENSSAUT00010015007.1">
    <property type="protein sequence ID" value="ENSSAUP00010014134.1"/>
    <property type="gene ID" value="ENSSAUG00010005738.1"/>
</dbReference>
<dbReference type="Gene3D" id="1.20.80.10">
    <property type="match status" value="2"/>
</dbReference>
<evidence type="ECO:0000256" key="14">
    <source>
        <dbReference type="SAM" id="Phobius"/>
    </source>
</evidence>
<keyword evidence="9 12" id="KW-0505">Motor protein</keyword>
<dbReference type="Gene3D" id="1.20.120.720">
    <property type="entry name" value="Myosin VI head, motor domain, U50 subdomain"/>
    <property type="match status" value="1"/>
</dbReference>
<dbReference type="Pfam" id="PF00373">
    <property type="entry name" value="FERM_M"/>
    <property type="match status" value="1"/>
</dbReference>
<dbReference type="InterPro" id="IPR035963">
    <property type="entry name" value="FERM_2"/>
</dbReference>
<evidence type="ECO:0000256" key="13">
    <source>
        <dbReference type="SAM" id="Coils"/>
    </source>
</evidence>
<evidence type="ECO:0000259" key="18">
    <source>
        <dbReference type="PROSITE" id="PS51016"/>
    </source>
</evidence>
<evidence type="ECO:0000256" key="1">
    <source>
        <dbReference type="ARBA" id="ARBA00004496"/>
    </source>
</evidence>
<dbReference type="SUPFAM" id="SSF50729">
    <property type="entry name" value="PH domain-like"/>
    <property type="match status" value="1"/>
</dbReference>
<feature type="domain" description="Myosin motor" evidence="19">
    <location>
        <begin position="28"/>
        <end position="699"/>
    </location>
</feature>
<dbReference type="CDD" id="cd17092">
    <property type="entry name" value="FERM1_F1_Myosin-VII"/>
    <property type="match status" value="1"/>
</dbReference>
<dbReference type="SMART" id="SM00139">
    <property type="entry name" value="MyTH4"/>
    <property type="match status" value="2"/>
</dbReference>
<dbReference type="CDD" id="cd17093">
    <property type="entry name" value="FERM2_F1_Myosin-VII"/>
    <property type="match status" value="1"/>
</dbReference>
<dbReference type="SUPFAM" id="SSF52540">
    <property type="entry name" value="P-loop containing nucleoside triphosphate hydrolases"/>
    <property type="match status" value="2"/>
</dbReference>
<feature type="domain" description="MyTH4" evidence="18">
    <location>
        <begin position="1604"/>
        <end position="1747"/>
    </location>
</feature>
<dbReference type="GeneTree" id="ENSGT00940000157247"/>
<feature type="transmembrane region" description="Helical" evidence="14">
    <location>
        <begin position="55"/>
        <end position="75"/>
    </location>
</feature>
<dbReference type="Gene3D" id="2.30.29.30">
    <property type="entry name" value="Pleckstrin-homology domain (PH domain)/Phosphotyrosine-binding domain (PTB)"/>
    <property type="match status" value="2"/>
</dbReference>
<evidence type="ECO:0000259" key="17">
    <source>
        <dbReference type="PROSITE" id="PS50057"/>
    </source>
</evidence>
<dbReference type="CDD" id="cd14473">
    <property type="entry name" value="FERM_B-lobe"/>
    <property type="match status" value="2"/>
</dbReference>
<keyword evidence="4" id="KW-0963">Cytoplasm</keyword>
<keyword evidence="5" id="KW-0677">Repeat</keyword>
<dbReference type="InterPro" id="IPR051567">
    <property type="entry name" value="Unconventional_Myosin_ATPase"/>
</dbReference>
<feature type="domain" description="SH3" evidence="16">
    <location>
        <begin position="1480"/>
        <end position="1546"/>
    </location>
</feature>
<dbReference type="InterPro" id="IPR002404">
    <property type="entry name" value="IRS_PTB"/>
</dbReference>
<dbReference type="CDD" id="cd13199">
    <property type="entry name" value="FERM_C2_MyoVII"/>
    <property type="match status" value="1"/>
</dbReference>
<dbReference type="SUPFAM" id="SSF47031">
    <property type="entry name" value="Second domain of FERM"/>
    <property type="match status" value="2"/>
</dbReference>
<dbReference type="Gene3D" id="6.20.240.20">
    <property type="match status" value="1"/>
</dbReference>
<dbReference type="Gene3D" id="2.30.30.40">
    <property type="entry name" value="SH3 Domains"/>
    <property type="match status" value="1"/>
</dbReference>
<dbReference type="GO" id="GO:0003779">
    <property type="term" value="F:actin binding"/>
    <property type="evidence" value="ECO:0007669"/>
    <property type="project" value="UniProtKB-KW"/>
</dbReference>
<evidence type="ECO:0000313" key="20">
    <source>
        <dbReference type="Ensembl" id="ENSSAUP00010014134.1"/>
    </source>
</evidence>
<reference evidence="20" key="2">
    <citation type="submission" date="2025-08" db="UniProtKB">
        <authorList>
            <consortium name="Ensembl"/>
        </authorList>
    </citation>
    <scope>IDENTIFICATION</scope>
</reference>
<proteinExistence type="inferred from homology"/>
<dbReference type="Gene3D" id="3.40.850.10">
    <property type="entry name" value="Kinesin motor domain"/>
    <property type="match status" value="1"/>
</dbReference>
<dbReference type="InterPro" id="IPR036106">
    <property type="entry name" value="MYSc_Myo7"/>
</dbReference>
<evidence type="ECO:0000256" key="11">
    <source>
        <dbReference type="PROSITE-ProRule" id="PRU00192"/>
    </source>
</evidence>
<dbReference type="GO" id="GO:0005737">
    <property type="term" value="C:cytoplasm"/>
    <property type="evidence" value="ECO:0007669"/>
    <property type="project" value="UniProtKB-SubCell"/>
</dbReference>
<dbReference type="PROSITE" id="PS01179">
    <property type="entry name" value="PID"/>
    <property type="match status" value="1"/>
</dbReference>
<dbReference type="CDD" id="cd13198">
    <property type="entry name" value="FERM_C1_MyoVII"/>
    <property type="match status" value="1"/>
</dbReference>
<dbReference type="Proteomes" id="UP000472265">
    <property type="component" value="Chromosome 11"/>
</dbReference>
<feature type="domain" description="PID" evidence="15">
    <location>
        <begin position="1977"/>
        <end position="2006"/>
    </location>
</feature>
<evidence type="ECO:0000256" key="12">
    <source>
        <dbReference type="PROSITE-ProRule" id="PRU00782"/>
    </source>
</evidence>
<evidence type="ECO:0000259" key="16">
    <source>
        <dbReference type="PROSITE" id="PS50002"/>
    </source>
</evidence>
<dbReference type="InterPro" id="IPR014352">
    <property type="entry name" value="FERM/acyl-CoA-bd_prot_sf"/>
</dbReference>
<dbReference type="InterPro" id="IPR019748">
    <property type="entry name" value="FERM_central"/>
</dbReference>
<dbReference type="InterPro" id="IPR036961">
    <property type="entry name" value="Kinesin_motor_dom_sf"/>
</dbReference>
<dbReference type="InterPro" id="IPR027417">
    <property type="entry name" value="P-loop_NTPase"/>
</dbReference>
<evidence type="ECO:0000259" key="15">
    <source>
        <dbReference type="PROSITE" id="PS01179"/>
    </source>
</evidence>
<dbReference type="InterPro" id="IPR000299">
    <property type="entry name" value="FERM_domain"/>
</dbReference>
<dbReference type="GO" id="GO:0003774">
    <property type="term" value="F:cytoskeletal motor activity"/>
    <property type="evidence" value="ECO:0007669"/>
    <property type="project" value="UniProtKB-UniRule"/>
</dbReference>
<evidence type="ECO:0000256" key="10">
    <source>
        <dbReference type="ARBA" id="ARBA00023203"/>
    </source>
</evidence>
<dbReference type="PANTHER" id="PTHR22692">
    <property type="entry name" value="MYOSIN VII, XV"/>
    <property type="match status" value="1"/>
</dbReference>
<dbReference type="InterPro" id="IPR019749">
    <property type="entry name" value="Band_41_domain"/>
</dbReference>
<dbReference type="Gene3D" id="1.25.40.530">
    <property type="entry name" value="MyTH4 domain"/>
    <property type="match status" value="2"/>
</dbReference>
<sequence length="2065" mass="238220">KNLKCGKEHKINKKTEGTIRPMHPTSVEGVDDMIRLGDLNEAGLLRNLLVRHKEGIIYVGFYSCLTYTGSILVAVNPYQLLPLYTTEHVHMYTDRRLGELPPHVFAIADGCFFNMRRNKKNQCCVISGESGAGKTENTKLMLQFLAAVSGQHSWIEQQILEANPILEAFGNAKTIRNDNSSRFGKYIDINFTKGGAIEGARVEQYLLEKSRVCRQAPQERNYHIFYYMLMGMSAEQKKILSLGSAAEYYYLTMGNCTSCEGRDDVKEYAHFRSALKILMFTENDSWEISKLLAAILHLGNVKFEGTIVNNLEACDIITSDHFNMVSQLLEVAPKELEKCLTQRSFMTARESVTKALTSDQAVDGRDAFVKAIYGKLFLWVVDKINAAIYKKSEDSEEVQQSIGLLDIFGFENFSKNSFEQLCINFANEQLQQFFVKHVFKLEQDEYARENIVWKHIDYQDNQRTLDVLASKPMNMLALIDEESNFPKGTDTTMLQKMNTVHGKGGIYIPPKNNYETEFGIQHFAGVVNYDSKGFLEKNRDTLSADLIQLVESSSNKLLKLQATDGKKRVPTLTGQFRQSLDSLMKTLTACQPYFIRCIKPNDFKKPMLFDRELCIRQLRYSGMMETIRIRKAGYPVRYTFEEFLQRYRVLLKTYICDPKIKCCESICESVLTEEEDWKTGKTKIFLKDCHDTMLEVERMKELNAKALLIQKVMRGYKYRKQFLRKRAGALVIQKYWRGHKGRKLYRLVKHGFARLQAQVRSRQLHFQYKKKREAAIVLQAQIRGHLARKQWKRKRDAVILLQAYTRGLLARKMRRAVNYERAKWSTMPFFLIFSRLVSFQMRLSAKQRAEEQRAILEKQRHLEEVLRQKRELENKANAESITDQEMVDSVFGFLPAIVVGGQEGQAPVGFENLEKQRMITEEIDIDDISMDEELPQDDFDDLDEYSFSKFASMYFQGAASPTHIRQRLQQPLLYHEDAADVLASLTVWWIILRFMGDLPEPKRQVQAQRNARQERFMPQELISRKDRRLSHMVGLDQVNILTKHRVYDFLIFLAKPPTLQTVSEDDDSMNGEGPSLDRPLTSLEKLHIIVGYAIVRRDLRDEIYCQICKQLQDNSNRNSYFRGWILLSLCLGIFPPSERFIKYLQSFIRFAPGGYASYCAERLKRTGLNGVRGEPPAWLELQATKTKKPMIVSVTLMDGRTINLPVDSGSTSREICQILSNKIKLNDTFGFSLYVALYEKVWALGSGREHVMDAISQCEQEVKRKGGQEQHAPWRLFFRKEVFTPWHDSKEDKISTELIYKQIIHGLKFGEYQCQKDDYVQLAAKHLYIQHGSGSSPEHVKEVVQECINTSLLESKSEAKWVQMVSTAHAEVSHSTDQKVPLKAEMVDYAREKWPMFFSRFFEVVKLSGPALSKNKFIVAINWTGITFLDEREKRLVELSFPEVTGAVSLLTLKGDFTLAGNTAEDMAELVTMFLSGLTERSRYAVTLKESDRQAERSILDFKKGELIIIIKDDEFSQKHGWIKGESVRTKKVGAIPADDIVILATLSKPTTEVMVGRIQRRTLLRVALATLKEFSLQYFRQPTKDVNRQVMSRNAAPERLWVNSREPIRQPLLQKLRLFLLDSCVPILKYMGDYPAKQMQSPLELTDQIFGPATKHEALRDEIYCQIMKQMTSNNNRLSMEQGWQLLWLCCGLFPPSQSLLRHTQRFLESRRREALSADCLQRLQSSLRMEPRKLPPHQVEVDAIQQNSTQILHKIHFPNDTEEIFEVMTSTRIKDLTLNIARKLGLTTADGFSIFVKTHDKVLSLNETDYFFDSLRQITDWSKKANRIKDVNVPYLVFFMRKLWFNVIPGRDTEADLIFHYPQELPKYLRGYHVCTKEELINIAAQLFRIKVGNDKSQIVTIPKILKELVPADQLKAMSENEWKKTVTASYNKQGAMSVDEAKVAFLKAVYRWPTFGCAFFEVKQTSELNFPDIVRIAISKQGVTIIHPKTKDVLATHPFNRIASWCSGSTYFHMTIGSLVKGNKFLCETSLGYKMDDLITSYVNLFLRERKAGQTKNQRFDM</sequence>
<evidence type="ECO:0000256" key="9">
    <source>
        <dbReference type="ARBA" id="ARBA00023175"/>
    </source>
</evidence>
<dbReference type="PROSITE" id="PS50096">
    <property type="entry name" value="IQ"/>
    <property type="match status" value="4"/>
</dbReference>
<dbReference type="PANTHER" id="PTHR22692:SF24">
    <property type="entry name" value="MYOSIN VIIB"/>
    <property type="match status" value="1"/>
</dbReference>
<dbReference type="FunFam" id="1.20.58.530:FF:000008">
    <property type="entry name" value="unconventional myosin-VIIa"/>
    <property type="match status" value="1"/>
</dbReference>
<evidence type="ECO:0000256" key="2">
    <source>
        <dbReference type="ARBA" id="ARBA00008314"/>
    </source>
</evidence>
<dbReference type="Pfam" id="PF00784">
    <property type="entry name" value="MyTH4"/>
    <property type="match status" value="2"/>
</dbReference>
<dbReference type="Gene3D" id="1.20.5.190">
    <property type="match status" value="2"/>
</dbReference>
<keyword evidence="8 12" id="KW-0518">Myosin</keyword>
<dbReference type="Pfam" id="PF00063">
    <property type="entry name" value="Myosin_head"/>
    <property type="match status" value="1"/>
</dbReference>
<evidence type="ECO:0000313" key="21">
    <source>
        <dbReference type="Proteomes" id="UP000472265"/>
    </source>
</evidence>
<evidence type="ECO:0000256" key="4">
    <source>
        <dbReference type="ARBA" id="ARBA00022490"/>
    </source>
</evidence>
<dbReference type="InterPro" id="IPR001452">
    <property type="entry name" value="SH3_domain"/>
</dbReference>
<dbReference type="PROSITE" id="PS51016">
    <property type="entry name" value="MYTH4"/>
    <property type="match status" value="2"/>
</dbReference>
<dbReference type="PRINTS" id="PR00193">
    <property type="entry name" value="MYOSINHEAVY"/>
</dbReference>
<dbReference type="Pfam" id="PF02174">
    <property type="entry name" value="IRS"/>
    <property type="match status" value="1"/>
</dbReference>
<dbReference type="PROSITE" id="PS50057">
    <property type="entry name" value="FERM_3"/>
    <property type="match status" value="2"/>
</dbReference>
<dbReference type="GO" id="GO:0005524">
    <property type="term" value="F:ATP binding"/>
    <property type="evidence" value="ECO:0007669"/>
    <property type="project" value="UniProtKB-UniRule"/>
</dbReference>
<keyword evidence="13" id="KW-0175">Coiled coil</keyword>
<keyword evidence="14" id="KW-0472">Membrane</keyword>
<reference evidence="20" key="3">
    <citation type="submission" date="2025-09" db="UniProtKB">
        <authorList>
            <consortium name="Ensembl"/>
        </authorList>
    </citation>
    <scope>IDENTIFICATION</scope>
</reference>
<comment type="similarity">
    <text evidence="2 12">Belongs to the TRAFAC class myosin-kinesin ATPase superfamily. Myosin family.</text>
</comment>
<evidence type="ECO:0000256" key="8">
    <source>
        <dbReference type="ARBA" id="ARBA00023123"/>
    </source>
</evidence>
<organism evidence="20 21">
    <name type="scientific">Sparus aurata</name>
    <name type="common">Gilthead sea bream</name>
    <dbReference type="NCBI Taxonomy" id="8175"/>
    <lineage>
        <taxon>Eukaryota</taxon>
        <taxon>Metazoa</taxon>
        <taxon>Chordata</taxon>
        <taxon>Craniata</taxon>
        <taxon>Vertebrata</taxon>
        <taxon>Euteleostomi</taxon>
        <taxon>Actinopterygii</taxon>
        <taxon>Neopterygii</taxon>
        <taxon>Teleostei</taxon>
        <taxon>Neoteleostei</taxon>
        <taxon>Acanthomorphata</taxon>
        <taxon>Eupercaria</taxon>
        <taxon>Spariformes</taxon>
        <taxon>Sparidae</taxon>
        <taxon>Sparus</taxon>
    </lineage>
</organism>
<evidence type="ECO:0000256" key="5">
    <source>
        <dbReference type="ARBA" id="ARBA00022737"/>
    </source>
</evidence>
<evidence type="ECO:0000256" key="7">
    <source>
        <dbReference type="ARBA" id="ARBA00022840"/>
    </source>
</evidence>
<dbReference type="SMART" id="SM00015">
    <property type="entry name" value="IQ"/>
    <property type="match status" value="4"/>
</dbReference>
<feature type="region of interest" description="Actin-binding" evidence="12">
    <location>
        <begin position="580"/>
        <end position="602"/>
    </location>
</feature>
<dbReference type="InterPro" id="IPR001609">
    <property type="entry name" value="Myosin_head_motor_dom-like"/>
</dbReference>
<dbReference type="FunFam" id="1.10.10.820:FF:000001">
    <property type="entry name" value="Myosin heavy chain"/>
    <property type="match status" value="1"/>
</dbReference>
<dbReference type="GO" id="GO:0120025">
    <property type="term" value="C:plasma membrane bounded cell projection"/>
    <property type="evidence" value="ECO:0007669"/>
    <property type="project" value="UniProtKB-ARBA"/>
</dbReference>
<protein>
    <submittedName>
        <fullName evidence="20">Myosin VIIB</fullName>
    </submittedName>
</protein>
<feature type="domain" description="FERM" evidence="17">
    <location>
        <begin position="1190"/>
        <end position="1514"/>
    </location>
</feature>
<keyword evidence="7 12" id="KW-0067">ATP-binding</keyword>
<dbReference type="InterPro" id="IPR029071">
    <property type="entry name" value="Ubiquitin-like_domsf"/>
</dbReference>
<dbReference type="SMART" id="SM00242">
    <property type="entry name" value="MYSc"/>
    <property type="match status" value="1"/>
</dbReference>
<feature type="domain" description="FERM" evidence="17">
    <location>
        <begin position="1753"/>
        <end position="2053"/>
    </location>
</feature>
<comment type="subcellular location">
    <subcellularLocation>
        <location evidence="1">Cytoplasm</location>
    </subcellularLocation>
</comment>
<dbReference type="InterPro" id="IPR041794">
    <property type="entry name" value="MyoVII_FERM_C2"/>
</dbReference>
<reference evidence="20" key="1">
    <citation type="submission" date="2021-04" db="EMBL/GenBank/DDBJ databases">
        <authorList>
            <consortium name="Wellcome Sanger Institute Data Sharing"/>
        </authorList>
    </citation>
    <scope>NUCLEOTIDE SEQUENCE [LARGE SCALE GENOMIC DNA]</scope>
</reference>